<dbReference type="EMBL" id="UINC01051031">
    <property type="protein sequence ID" value="SVB64699.1"/>
    <property type="molecule type" value="Genomic_DNA"/>
</dbReference>
<name>A0A382FPX1_9ZZZZ</name>
<protein>
    <submittedName>
        <fullName evidence="1">Uncharacterized protein</fullName>
    </submittedName>
</protein>
<organism evidence="1">
    <name type="scientific">marine metagenome</name>
    <dbReference type="NCBI Taxonomy" id="408172"/>
    <lineage>
        <taxon>unclassified sequences</taxon>
        <taxon>metagenomes</taxon>
        <taxon>ecological metagenomes</taxon>
    </lineage>
</organism>
<gene>
    <name evidence="1" type="ORF">METZ01_LOCUS217553</name>
</gene>
<evidence type="ECO:0000313" key="1">
    <source>
        <dbReference type="EMBL" id="SVB64699.1"/>
    </source>
</evidence>
<proteinExistence type="predicted"/>
<sequence>MKIHNKTNNNISKTDLKIIELSLKNLLLVSDNTKVKKFQLKLNKWKTKSWTILS</sequence>
<reference evidence="1" key="1">
    <citation type="submission" date="2018-05" db="EMBL/GenBank/DDBJ databases">
        <authorList>
            <person name="Lanie J.A."/>
            <person name="Ng W.-L."/>
            <person name="Kazmierczak K.M."/>
            <person name="Andrzejewski T.M."/>
            <person name="Davidsen T.M."/>
            <person name="Wayne K.J."/>
            <person name="Tettelin H."/>
            <person name="Glass J.I."/>
            <person name="Rusch D."/>
            <person name="Podicherti R."/>
            <person name="Tsui H.-C.T."/>
            <person name="Winkler M.E."/>
        </authorList>
    </citation>
    <scope>NUCLEOTIDE SEQUENCE</scope>
</reference>
<dbReference type="AlphaFoldDB" id="A0A382FPX1"/>
<accession>A0A382FPX1</accession>